<evidence type="ECO:0000313" key="3">
    <source>
        <dbReference type="Proteomes" id="UP001162030"/>
    </source>
</evidence>
<dbReference type="Gene3D" id="3.40.50.2000">
    <property type="entry name" value="Glycogen Phosphorylase B"/>
    <property type="match status" value="1"/>
</dbReference>
<dbReference type="InterPro" id="IPR028098">
    <property type="entry name" value="Glyco_trans_4-like_N"/>
</dbReference>
<reference evidence="2 3" key="1">
    <citation type="submission" date="2023-03" db="EMBL/GenBank/DDBJ databases">
        <authorList>
            <person name="Pearce D."/>
        </authorList>
    </citation>
    <scope>NUCLEOTIDE SEQUENCE [LARGE SCALE GENOMIC DNA]</scope>
    <source>
        <strain evidence="2">Msz</strain>
    </source>
</reference>
<name>A0ABM9I921_9GAMM</name>
<gene>
    <name evidence="2" type="ORF">MSZNOR_4792</name>
</gene>
<protein>
    <submittedName>
        <fullName evidence="2">Glyco_trans_4-like_N domain-containing protein</fullName>
    </submittedName>
</protein>
<evidence type="ECO:0000313" key="2">
    <source>
        <dbReference type="EMBL" id="CAI8967069.1"/>
    </source>
</evidence>
<accession>A0ABM9I921</accession>
<dbReference type="Proteomes" id="UP001162030">
    <property type="component" value="Chromosome"/>
</dbReference>
<dbReference type="Pfam" id="PF13579">
    <property type="entry name" value="Glyco_trans_4_4"/>
    <property type="match status" value="1"/>
</dbReference>
<evidence type="ECO:0000259" key="1">
    <source>
        <dbReference type="Pfam" id="PF13579"/>
    </source>
</evidence>
<sequence>MVNRSVLMVAYHYPPVRVSSGVQRTLKFSQYLPEFNWKPIVLTVNPSAYELSSPDQLHEIRSDIVVARAFALDTAKHLAILRRYPEVLALPDRWVTWVIGGVLTGLRLIWRYRPSVLWSTYPIATAHLIGLILHRITGIPWVADFRDSMTEPDYPREPRRWRVFRWIEAKTLRHSSRAIFTTPGAVRMYAERYPEFAEKLAMIPNGYDEENFVRAEARAKSVAQPGGQRALRLVHSGVIYPSERDPRDFFAAVGKLKKQSGLTDSDVQIVLRATGHDDYLRGLLQQYDIEDLVFLKPPIGYEEALVEMLESDGLLLFQGANCNHQIPAKIYEYLRANKPILALTDKGGDTARVLREAEVEFIAPLDNQVEIAETLPRFLDAVRNGTVPRIRPDIIRKFERRSGAQQLAELFEVTV</sequence>
<proteinExistence type="predicted"/>
<keyword evidence="3" id="KW-1185">Reference proteome</keyword>
<feature type="domain" description="Glycosyltransferase subfamily 4-like N-terminal" evidence="1">
    <location>
        <begin position="98"/>
        <end position="206"/>
    </location>
</feature>
<dbReference type="SUPFAM" id="SSF53756">
    <property type="entry name" value="UDP-Glycosyltransferase/glycogen phosphorylase"/>
    <property type="match status" value="1"/>
</dbReference>
<organism evidence="2 3">
    <name type="scientific">Methylocaldum szegediense</name>
    <dbReference type="NCBI Taxonomy" id="73780"/>
    <lineage>
        <taxon>Bacteria</taxon>
        <taxon>Pseudomonadati</taxon>
        <taxon>Pseudomonadota</taxon>
        <taxon>Gammaproteobacteria</taxon>
        <taxon>Methylococcales</taxon>
        <taxon>Methylococcaceae</taxon>
        <taxon>Methylocaldum</taxon>
    </lineage>
</organism>
<dbReference type="EMBL" id="OX458333">
    <property type="protein sequence ID" value="CAI8967069.1"/>
    <property type="molecule type" value="Genomic_DNA"/>
</dbReference>